<dbReference type="EMBL" id="RQVQ01000051">
    <property type="protein sequence ID" value="RRJ87667.1"/>
    <property type="molecule type" value="Genomic_DNA"/>
</dbReference>
<keyword evidence="2" id="KW-1185">Reference proteome</keyword>
<reference evidence="1 2" key="1">
    <citation type="submission" date="2018-11" db="EMBL/GenBank/DDBJ databases">
        <title>Flavobacterium sp. nov., YIM 102701-2 draft genome.</title>
        <authorList>
            <person name="Li G."/>
            <person name="Jiang Y."/>
        </authorList>
    </citation>
    <scope>NUCLEOTIDE SEQUENCE [LARGE SCALE GENOMIC DNA]</scope>
    <source>
        <strain evidence="1 2">YIM 102701-2</strain>
    </source>
</reference>
<dbReference type="AlphaFoldDB" id="A0A3P3VZJ5"/>
<gene>
    <name evidence="1" type="ORF">EG240_14870</name>
</gene>
<name>A0A3P3VZJ5_9FLAO</name>
<dbReference type="Pfam" id="PF10677">
    <property type="entry name" value="DUF2490"/>
    <property type="match status" value="1"/>
</dbReference>
<evidence type="ECO:0000313" key="1">
    <source>
        <dbReference type="EMBL" id="RRJ87667.1"/>
    </source>
</evidence>
<protein>
    <submittedName>
        <fullName evidence="1">DUF2490 domain-containing protein</fullName>
    </submittedName>
</protein>
<accession>A0A3P3VZJ5</accession>
<comment type="caution">
    <text evidence="1">The sequence shown here is derived from an EMBL/GenBank/DDBJ whole genome shotgun (WGS) entry which is preliminary data.</text>
</comment>
<evidence type="ECO:0000313" key="2">
    <source>
        <dbReference type="Proteomes" id="UP000275719"/>
    </source>
</evidence>
<organism evidence="1 2">
    <name type="scientific">Paenimyroides tangerinum</name>
    <dbReference type="NCBI Taxonomy" id="2488728"/>
    <lineage>
        <taxon>Bacteria</taxon>
        <taxon>Pseudomonadati</taxon>
        <taxon>Bacteroidota</taxon>
        <taxon>Flavobacteriia</taxon>
        <taxon>Flavobacteriales</taxon>
        <taxon>Flavobacteriaceae</taxon>
        <taxon>Paenimyroides</taxon>
    </lineage>
</organism>
<sequence>MTKQIYYILSFILLISTNSVAQSNNLWLRATFSVKDSLGITYDAELQYRLQTIATESIPKHPFLNSGRIWMHYSLNEKMKISLSPVAFFDHIKYKNKDELYLKSHIKEYRNSLAAEYQFIQQKRFHLYARTAIEFRFFSNKKNEFRWRNRVGIDIKITNKTILRPFYEIFHKNSNSNSLILDQMRFNLSLKHQFSKKWIAELGYIDQLNPNQLTVKLERKPNVFINIQYKL</sequence>
<proteinExistence type="predicted"/>
<dbReference type="Proteomes" id="UP000275719">
    <property type="component" value="Unassembled WGS sequence"/>
</dbReference>
<dbReference type="InterPro" id="IPR019619">
    <property type="entry name" value="DUF2490"/>
</dbReference>
<dbReference type="RefSeq" id="WP_125020144.1">
    <property type="nucleotide sequence ID" value="NZ_RQVQ01000051.1"/>
</dbReference>
<dbReference type="OrthoDB" id="1118734at2"/>